<gene>
    <name evidence="2" type="ORF">B0H15DRAFT_166822</name>
</gene>
<comment type="caution">
    <text evidence="2">The sequence shown here is derived from an EMBL/GenBank/DDBJ whole genome shotgun (WGS) entry which is preliminary data.</text>
</comment>
<feature type="region of interest" description="Disordered" evidence="1">
    <location>
        <begin position="183"/>
        <end position="232"/>
    </location>
</feature>
<sequence>MRMARTVLALRCSRPALCPRLHHVQLPCAARAGRPAHPRLDVYTRLGHRCCVTPHKPAIYYRRYTVPPALASRHLPEQSIQRSTLLETPSSCPSALTQIPENRPPMRFGVAPAPHNDIPPRSSCAPSWHLPSRPRPDIVRLPAAAAPSLRPLKQTRARMFADSLYFPDAQDTRALCSAIDGGAQRSNTASRPASADPASKLRRAPGSRAPTVRPTPTLASGPSRAANDEETRGVAVSELAHVALPVERGAISRSVADIFPSLH</sequence>
<accession>A0AAD6XHJ1</accession>
<dbReference type="Proteomes" id="UP001222325">
    <property type="component" value="Unassembled WGS sequence"/>
</dbReference>
<evidence type="ECO:0000313" key="3">
    <source>
        <dbReference type="Proteomes" id="UP001222325"/>
    </source>
</evidence>
<proteinExistence type="predicted"/>
<protein>
    <submittedName>
        <fullName evidence="2">Uncharacterized protein</fullName>
    </submittedName>
</protein>
<evidence type="ECO:0000256" key="1">
    <source>
        <dbReference type="SAM" id="MobiDB-lite"/>
    </source>
</evidence>
<keyword evidence="3" id="KW-1185">Reference proteome</keyword>
<dbReference type="EMBL" id="JARJCN010000171">
    <property type="protein sequence ID" value="KAJ7065943.1"/>
    <property type="molecule type" value="Genomic_DNA"/>
</dbReference>
<name>A0AAD6XHJ1_9AGAR</name>
<organism evidence="2 3">
    <name type="scientific">Mycena belliarum</name>
    <dbReference type="NCBI Taxonomy" id="1033014"/>
    <lineage>
        <taxon>Eukaryota</taxon>
        <taxon>Fungi</taxon>
        <taxon>Dikarya</taxon>
        <taxon>Basidiomycota</taxon>
        <taxon>Agaricomycotina</taxon>
        <taxon>Agaricomycetes</taxon>
        <taxon>Agaricomycetidae</taxon>
        <taxon>Agaricales</taxon>
        <taxon>Marasmiineae</taxon>
        <taxon>Mycenaceae</taxon>
        <taxon>Mycena</taxon>
    </lineage>
</organism>
<evidence type="ECO:0000313" key="2">
    <source>
        <dbReference type="EMBL" id="KAJ7065943.1"/>
    </source>
</evidence>
<reference evidence="2" key="1">
    <citation type="submission" date="2023-03" db="EMBL/GenBank/DDBJ databases">
        <title>Massive genome expansion in bonnet fungi (Mycena s.s.) driven by repeated elements and novel gene families across ecological guilds.</title>
        <authorList>
            <consortium name="Lawrence Berkeley National Laboratory"/>
            <person name="Harder C.B."/>
            <person name="Miyauchi S."/>
            <person name="Viragh M."/>
            <person name="Kuo A."/>
            <person name="Thoen E."/>
            <person name="Andreopoulos B."/>
            <person name="Lu D."/>
            <person name="Skrede I."/>
            <person name="Drula E."/>
            <person name="Henrissat B."/>
            <person name="Morin E."/>
            <person name="Kohler A."/>
            <person name="Barry K."/>
            <person name="LaButti K."/>
            <person name="Morin E."/>
            <person name="Salamov A."/>
            <person name="Lipzen A."/>
            <person name="Mereny Z."/>
            <person name="Hegedus B."/>
            <person name="Baldrian P."/>
            <person name="Stursova M."/>
            <person name="Weitz H."/>
            <person name="Taylor A."/>
            <person name="Grigoriev I.V."/>
            <person name="Nagy L.G."/>
            <person name="Martin F."/>
            <person name="Kauserud H."/>
        </authorList>
    </citation>
    <scope>NUCLEOTIDE SEQUENCE</scope>
    <source>
        <strain evidence="2">CBHHK173m</strain>
    </source>
</reference>
<dbReference type="AlphaFoldDB" id="A0AAD6XHJ1"/>